<evidence type="ECO:0000313" key="1">
    <source>
        <dbReference type="EMBL" id="KAH3723693.1"/>
    </source>
</evidence>
<comment type="caution">
    <text evidence="1">The sequence shown here is derived from an EMBL/GenBank/DDBJ whole genome shotgun (WGS) entry which is preliminary data.</text>
</comment>
<gene>
    <name evidence="1" type="ORF">DPMN_049487</name>
</gene>
<name>A0A9D4CEF8_DREPO</name>
<dbReference type="Proteomes" id="UP000828390">
    <property type="component" value="Unassembled WGS sequence"/>
</dbReference>
<proteinExistence type="predicted"/>
<sequence>MIVNSISMRSGRHHDGVLRGWNSHFKRLYSFEKNPKFDPFHEELVENLVTKYLKTPDVDHDYT</sequence>
<evidence type="ECO:0000313" key="2">
    <source>
        <dbReference type="Proteomes" id="UP000828390"/>
    </source>
</evidence>
<reference evidence="1" key="2">
    <citation type="submission" date="2020-11" db="EMBL/GenBank/DDBJ databases">
        <authorList>
            <person name="McCartney M.A."/>
            <person name="Auch B."/>
            <person name="Kono T."/>
            <person name="Mallez S."/>
            <person name="Becker A."/>
            <person name="Gohl D.M."/>
            <person name="Silverstein K.A.T."/>
            <person name="Koren S."/>
            <person name="Bechman K.B."/>
            <person name="Herman A."/>
            <person name="Abrahante J.E."/>
            <person name="Garbe J."/>
        </authorList>
    </citation>
    <scope>NUCLEOTIDE SEQUENCE</scope>
    <source>
        <strain evidence="1">Duluth1</strain>
        <tissue evidence="1">Whole animal</tissue>
    </source>
</reference>
<organism evidence="1 2">
    <name type="scientific">Dreissena polymorpha</name>
    <name type="common">Zebra mussel</name>
    <name type="synonym">Mytilus polymorpha</name>
    <dbReference type="NCBI Taxonomy" id="45954"/>
    <lineage>
        <taxon>Eukaryota</taxon>
        <taxon>Metazoa</taxon>
        <taxon>Spiralia</taxon>
        <taxon>Lophotrochozoa</taxon>
        <taxon>Mollusca</taxon>
        <taxon>Bivalvia</taxon>
        <taxon>Autobranchia</taxon>
        <taxon>Heteroconchia</taxon>
        <taxon>Euheterodonta</taxon>
        <taxon>Imparidentia</taxon>
        <taxon>Neoheterodontei</taxon>
        <taxon>Myida</taxon>
        <taxon>Dreissenoidea</taxon>
        <taxon>Dreissenidae</taxon>
        <taxon>Dreissena</taxon>
    </lineage>
</organism>
<keyword evidence="2" id="KW-1185">Reference proteome</keyword>
<accession>A0A9D4CEF8</accession>
<reference evidence="1" key="1">
    <citation type="journal article" date="2019" name="bioRxiv">
        <title>The Genome of the Zebra Mussel, Dreissena polymorpha: A Resource for Invasive Species Research.</title>
        <authorList>
            <person name="McCartney M.A."/>
            <person name="Auch B."/>
            <person name="Kono T."/>
            <person name="Mallez S."/>
            <person name="Zhang Y."/>
            <person name="Obille A."/>
            <person name="Becker A."/>
            <person name="Abrahante J.E."/>
            <person name="Garbe J."/>
            <person name="Badalamenti J.P."/>
            <person name="Herman A."/>
            <person name="Mangelson H."/>
            <person name="Liachko I."/>
            <person name="Sullivan S."/>
            <person name="Sone E.D."/>
            <person name="Koren S."/>
            <person name="Silverstein K.A.T."/>
            <person name="Beckman K.B."/>
            <person name="Gohl D.M."/>
        </authorList>
    </citation>
    <scope>NUCLEOTIDE SEQUENCE</scope>
    <source>
        <strain evidence="1">Duluth1</strain>
        <tissue evidence="1">Whole animal</tissue>
    </source>
</reference>
<dbReference type="AlphaFoldDB" id="A0A9D4CEF8"/>
<dbReference type="EMBL" id="JAIWYP010000012">
    <property type="protein sequence ID" value="KAH3723693.1"/>
    <property type="molecule type" value="Genomic_DNA"/>
</dbReference>
<protein>
    <submittedName>
        <fullName evidence="1">Uncharacterized protein</fullName>
    </submittedName>
</protein>